<organism evidence="1 2">
    <name type="scientific">Algoriphagus pacificus</name>
    <dbReference type="NCBI Taxonomy" id="2811234"/>
    <lineage>
        <taxon>Bacteria</taxon>
        <taxon>Pseudomonadati</taxon>
        <taxon>Bacteroidota</taxon>
        <taxon>Cytophagia</taxon>
        <taxon>Cytophagales</taxon>
        <taxon>Cyclobacteriaceae</taxon>
        <taxon>Algoriphagus</taxon>
    </lineage>
</organism>
<dbReference type="Proteomes" id="UP000664480">
    <property type="component" value="Unassembled WGS sequence"/>
</dbReference>
<dbReference type="RefSeq" id="WP_206588758.1">
    <property type="nucleotide sequence ID" value="NZ_JAFKCU010000009.1"/>
</dbReference>
<name>A0ABS3CLY4_9BACT</name>
<sequence>MVKILLNLFLVVFFTIIFISCGEREEIQNSGFELIKVGEKSFKIDSVTTPLPQDIQLLYGIDTLFVTLNSPKNEIQFYNFNSTQIVQKKVFDENFFGILSDFYVHNNDSIFVSSISKKRAWLVNEKLEILRSFDLAEAVGTSLPIGNENVIYLKGKLIISTQLAIFDSKGVEEEPLIFVFDLENSSNQPEYQYLNYPEVYEDSFSPELGLYYTTFDINSGMIFHGFSAYNWLYTFNLEGEKIDSLKISPQYDFEIKNSTNRDLENVNTRQYYYYNNYNYGYLLVNNSKNIIFRIFYSPMPNLEKSTPIKFDDLKPKSIIISDLISGQHLGQFKLSEKLNEGLMFSHEDNIYINKIQDNEDEIVFEIFNINN</sequence>
<dbReference type="EMBL" id="JAFKCU010000009">
    <property type="protein sequence ID" value="MBN7818090.1"/>
    <property type="molecule type" value="Genomic_DNA"/>
</dbReference>
<comment type="caution">
    <text evidence="1">The sequence shown here is derived from an EMBL/GenBank/DDBJ whole genome shotgun (WGS) entry which is preliminary data.</text>
</comment>
<keyword evidence="2" id="KW-1185">Reference proteome</keyword>
<evidence type="ECO:0000313" key="2">
    <source>
        <dbReference type="Proteomes" id="UP000664480"/>
    </source>
</evidence>
<evidence type="ECO:0000313" key="1">
    <source>
        <dbReference type="EMBL" id="MBN7818090.1"/>
    </source>
</evidence>
<dbReference type="PROSITE" id="PS51257">
    <property type="entry name" value="PROKAR_LIPOPROTEIN"/>
    <property type="match status" value="1"/>
</dbReference>
<gene>
    <name evidence="1" type="ORF">J0A69_21805</name>
</gene>
<reference evidence="1 2" key="1">
    <citation type="submission" date="2021-03" db="EMBL/GenBank/DDBJ databases">
        <title>novel species isolated from a fishpond in China.</title>
        <authorList>
            <person name="Lu H."/>
            <person name="Cai Z."/>
        </authorList>
    </citation>
    <scope>NUCLEOTIDE SEQUENCE [LARGE SCALE GENOMIC DNA]</scope>
    <source>
        <strain evidence="1 2">YJ13C</strain>
    </source>
</reference>
<evidence type="ECO:0008006" key="3">
    <source>
        <dbReference type="Google" id="ProtNLM"/>
    </source>
</evidence>
<proteinExistence type="predicted"/>
<accession>A0ABS3CLY4</accession>
<protein>
    <recommendedName>
        <fullName evidence="3">DUF4221 domain-containing protein</fullName>
    </recommendedName>
</protein>